<evidence type="ECO:0000259" key="2">
    <source>
        <dbReference type="SMART" id="SM01259"/>
    </source>
</evidence>
<keyword evidence="4" id="KW-1185">Reference proteome</keyword>
<protein>
    <submittedName>
        <fullName evidence="3">Lipid-A-disaccharide synthase</fullName>
    </submittedName>
</protein>
<gene>
    <name evidence="3" type="ORF">Pan265_23030</name>
</gene>
<evidence type="ECO:0000256" key="1">
    <source>
        <dbReference type="SAM" id="Phobius"/>
    </source>
</evidence>
<sequence>MKSSKSVARQRWLMAWAVVMLASLSLLVVSKYGIRVTGKGFEFSDRIIDLHIVDEGSGPMIVLRKAGERQEISPQEFIAEVHHQQAQRTERGFLYKLLDITSWTGMLWVGFGLLAQCLFMSRMIVQWLTSERAGKSVVPESFWWLSLIGSSMLMIYFTWRIEIVGFIGQSTGWLVYARNLWLLGREDAVVPDEPVAEGEVAEVNEAKDHG</sequence>
<reference evidence="3 4" key="1">
    <citation type="submission" date="2019-02" db="EMBL/GenBank/DDBJ databases">
        <title>Deep-cultivation of Planctomycetes and their phenomic and genomic characterization uncovers novel biology.</title>
        <authorList>
            <person name="Wiegand S."/>
            <person name="Jogler M."/>
            <person name="Boedeker C."/>
            <person name="Pinto D."/>
            <person name="Vollmers J."/>
            <person name="Rivas-Marin E."/>
            <person name="Kohn T."/>
            <person name="Peeters S.H."/>
            <person name="Heuer A."/>
            <person name="Rast P."/>
            <person name="Oberbeckmann S."/>
            <person name="Bunk B."/>
            <person name="Jeske O."/>
            <person name="Meyerdierks A."/>
            <person name="Storesund J.E."/>
            <person name="Kallscheuer N."/>
            <person name="Luecker S."/>
            <person name="Lage O.M."/>
            <person name="Pohl T."/>
            <person name="Merkel B.J."/>
            <person name="Hornburger P."/>
            <person name="Mueller R.-W."/>
            <person name="Bruemmer F."/>
            <person name="Labrenz M."/>
            <person name="Spormann A.M."/>
            <person name="Op den Camp H."/>
            <person name="Overmann J."/>
            <person name="Amann R."/>
            <person name="Jetten M.S.M."/>
            <person name="Mascher T."/>
            <person name="Medema M.H."/>
            <person name="Devos D.P."/>
            <person name="Kaster A.-K."/>
            <person name="Ovreas L."/>
            <person name="Rohde M."/>
            <person name="Galperin M.Y."/>
            <person name="Jogler C."/>
        </authorList>
    </citation>
    <scope>NUCLEOTIDE SEQUENCE [LARGE SCALE GENOMIC DNA]</scope>
    <source>
        <strain evidence="3 4">Pan265</strain>
    </source>
</reference>
<dbReference type="GO" id="GO:0008915">
    <property type="term" value="F:lipid-A-disaccharide synthase activity"/>
    <property type="evidence" value="ECO:0007669"/>
    <property type="project" value="InterPro"/>
</dbReference>
<evidence type="ECO:0000313" key="3">
    <source>
        <dbReference type="EMBL" id="QDU72438.1"/>
    </source>
</evidence>
<dbReference type="GO" id="GO:0009245">
    <property type="term" value="P:lipid A biosynthetic process"/>
    <property type="evidence" value="ECO:0007669"/>
    <property type="project" value="InterPro"/>
</dbReference>
<organism evidence="3 4">
    <name type="scientific">Mucisphaera calidilacus</name>
    <dbReference type="NCBI Taxonomy" id="2527982"/>
    <lineage>
        <taxon>Bacteria</taxon>
        <taxon>Pseudomonadati</taxon>
        <taxon>Planctomycetota</taxon>
        <taxon>Phycisphaerae</taxon>
        <taxon>Phycisphaerales</taxon>
        <taxon>Phycisphaeraceae</taxon>
        <taxon>Mucisphaera</taxon>
    </lineage>
</organism>
<proteinExistence type="predicted"/>
<dbReference type="KEGG" id="mcad:Pan265_23030"/>
<keyword evidence="1" id="KW-0472">Membrane</keyword>
<dbReference type="Pfam" id="PF07578">
    <property type="entry name" value="LAB_N"/>
    <property type="match status" value="1"/>
</dbReference>
<keyword evidence="1" id="KW-0812">Transmembrane</keyword>
<feature type="transmembrane region" description="Helical" evidence="1">
    <location>
        <begin position="12"/>
        <end position="34"/>
    </location>
</feature>
<dbReference type="RefSeq" id="WP_236254385.1">
    <property type="nucleotide sequence ID" value="NZ_CP036280.1"/>
</dbReference>
<accession>A0A518BZN8</accession>
<feature type="transmembrane region" description="Helical" evidence="1">
    <location>
        <begin position="100"/>
        <end position="121"/>
    </location>
</feature>
<feature type="domain" description="Lipid A biosynthesis N-terminal" evidence="2">
    <location>
        <begin position="111"/>
        <end position="182"/>
    </location>
</feature>
<dbReference type="SMART" id="SM01259">
    <property type="entry name" value="LAB_N"/>
    <property type="match status" value="1"/>
</dbReference>
<dbReference type="GO" id="GO:0016020">
    <property type="term" value="C:membrane"/>
    <property type="evidence" value="ECO:0007669"/>
    <property type="project" value="GOC"/>
</dbReference>
<name>A0A518BZN8_9BACT</name>
<keyword evidence="1" id="KW-1133">Transmembrane helix</keyword>
<dbReference type="Proteomes" id="UP000320386">
    <property type="component" value="Chromosome"/>
</dbReference>
<feature type="transmembrane region" description="Helical" evidence="1">
    <location>
        <begin position="142"/>
        <end position="159"/>
    </location>
</feature>
<dbReference type="EMBL" id="CP036280">
    <property type="protein sequence ID" value="QDU72438.1"/>
    <property type="molecule type" value="Genomic_DNA"/>
</dbReference>
<dbReference type="InterPro" id="IPR011499">
    <property type="entry name" value="Lipid_A_biosynth_N"/>
</dbReference>
<evidence type="ECO:0000313" key="4">
    <source>
        <dbReference type="Proteomes" id="UP000320386"/>
    </source>
</evidence>
<dbReference type="AlphaFoldDB" id="A0A518BZN8"/>